<dbReference type="AlphaFoldDB" id="A0A0J8BH59"/>
<dbReference type="OrthoDB" id="439792at2759"/>
<dbReference type="Gramene" id="KMS65060">
    <property type="protein sequence ID" value="KMS65060"/>
    <property type="gene ID" value="BVRB_039850"/>
</dbReference>
<dbReference type="Gene3D" id="2.30.29.30">
    <property type="entry name" value="Pleckstrin-homology domain (PH domain)/Phosphotyrosine-binding domain (PTB)"/>
    <property type="match status" value="1"/>
</dbReference>
<dbReference type="EMBL" id="KQ115520">
    <property type="protein sequence ID" value="KMS65060.1"/>
    <property type="molecule type" value="Genomic_DNA"/>
</dbReference>
<accession>A0A0J8BH59</accession>
<evidence type="ECO:0000313" key="2">
    <source>
        <dbReference type="Proteomes" id="UP000035740"/>
    </source>
</evidence>
<feature type="non-terminal residue" evidence="1">
    <location>
        <position position="1"/>
    </location>
</feature>
<sequence>ETGNFSEVEAIMSSYSIESQFARTNDPSVKDVIRAQLRRDALKPPAEPSVPLPSMMLTRNLNEYVPDELPIKTVALPAPRRLSIDSLVVETRSDSARPARVPSQKQQRLLELQVIKHGRHGKPKFKRLSVDTSLGVISWGTGSILMVDIKQIRCGRQTHVLNRKHAAQAYEGLFASIVTPTRTVDLEMRSRT</sequence>
<dbReference type="Proteomes" id="UP000035740">
    <property type="component" value="Unassembled WGS sequence"/>
</dbReference>
<protein>
    <submittedName>
        <fullName evidence="1">Uncharacterized protein</fullName>
    </submittedName>
</protein>
<organism evidence="1 2">
    <name type="scientific">Beta vulgaris subsp. vulgaris</name>
    <name type="common">Beet</name>
    <dbReference type="NCBI Taxonomy" id="3555"/>
    <lineage>
        <taxon>Eukaryota</taxon>
        <taxon>Viridiplantae</taxon>
        <taxon>Streptophyta</taxon>
        <taxon>Embryophyta</taxon>
        <taxon>Tracheophyta</taxon>
        <taxon>Spermatophyta</taxon>
        <taxon>Magnoliopsida</taxon>
        <taxon>eudicotyledons</taxon>
        <taxon>Gunneridae</taxon>
        <taxon>Pentapetalae</taxon>
        <taxon>Caryophyllales</taxon>
        <taxon>Chenopodiaceae</taxon>
        <taxon>Betoideae</taxon>
        <taxon>Beta</taxon>
    </lineage>
</organism>
<keyword evidence="2" id="KW-1185">Reference proteome</keyword>
<gene>
    <name evidence="1" type="ORF">BVRB_039850</name>
</gene>
<evidence type="ECO:0000313" key="1">
    <source>
        <dbReference type="EMBL" id="KMS65060.1"/>
    </source>
</evidence>
<feature type="non-terminal residue" evidence="1">
    <location>
        <position position="192"/>
    </location>
</feature>
<name>A0A0J8BH59_BETVV</name>
<proteinExistence type="predicted"/>
<dbReference type="InterPro" id="IPR011993">
    <property type="entry name" value="PH-like_dom_sf"/>
</dbReference>
<reference evidence="1 2" key="1">
    <citation type="journal article" date="2014" name="Nature">
        <title>The genome of the recently domesticated crop plant sugar beet (Beta vulgaris).</title>
        <authorList>
            <person name="Dohm J.C."/>
            <person name="Minoche A.E."/>
            <person name="Holtgrawe D."/>
            <person name="Capella-Gutierrez S."/>
            <person name="Zakrzewski F."/>
            <person name="Tafer H."/>
            <person name="Rupp O."/>
            <person name="Sorensen T.R."/>
            <person name="Stracke R."/>
            <person name="Reinhardt R."/>
            <person name="Goesmann A."/>
            <person name="Kraft T."/>
            <person name="Schulz B."/>
            <person name="Stadler P.F."/>
            <person name="Schmidt T."/>
            <person name="Gabaldon T."/>
            <person name="Lehrach H."/>
            <person name="Weisshaar B."/>
            <person name="Himmelbauer H."/>
        </authorList>
    </citation>
    <scope>NUCLEOTIDE SEQUENCE [LARGE SCALE GENOMIC DNA]</scope>
    <source>
        <tissue evidence="1">Taproot</tissue>
    </source>
</reference>